<feature type="compositionally biased region" description="Basic and acidic residues" evidence="1">
    <location>
        <begin position="16"/>
        <end position="25"/>
    </location>
</feature>
<evidence type="ECO:0000313" key="2">
    <source>
        <dbReference type="EMBL" id="OWK15340.1"/>
    </source>
</evidence>
<evidence type="ECO:0000313" key="3">
    <source>
        <dbReference type="Proteomes" id="UP000242450"/>
    </source>
</evidence>
<dbReference type="Proteomes" id="UP000242450">
    <property type="component" value="Chromosome 5"/>
</dbReference>
<proteinExistence type="predicted"/>
<keyword evidence="3" id="KW-1185">Reference proteome</keyword>
<name>A0A212DAR8_CEREH</name>
<reference evidence="2 3" key="1">
    <citation type="journal article" date="2018" name="Mol. Genet. Genomics">
        <title>The red deer Cervus elaphus genome CerEla1.0: sequencing, annotating, genes, and chromosomes.</title>
        <authorList>
            <person name="Bana N.A."/>
            <person name="Nyiri A."/>
            <person name="Nagy J."/>
            <person name="Frank K."/>
            <person name="Nagy T."/>
            <person name="Steger V."/>
            <person name="Schiller M."/>
            <person name="Lakatos P."/>
            <person name="Sugar L."/>
            <person name="Horn P."/>
            <person name="Barta E."/>
            <person name="Orosz L."/>
        </authorList>
    </citation>
    <scope>NUCLEOTIDE SEQUENCE [LARGE SCALE GENOMIC DNA]</scope>
    <source>
        <strain evidence="2">Hungarian</strain>
    </source>
</reference>
<comment type="caution">
    <text evidence="2">The sequence shown here is derived from an EMBL/GenBank/DDBJ whole genome shotgun (WGS) entry which is preliminary data.</text>
</comment>
<evidence type="ECO:0000256" key="1">
    <source>
        <dbReference type="SAM" id="MobiDB-lite"/>
    </source>
</evidence>
<sequence>RPEAVKTGRRGRVHARRPERAERPRVRGGVTQAAGRYRADDGVPGETVVAVFGPQKDGESQEPREPWRWESRPAGQQASAKRPLRPGMETRSSRSSDSTPFAACVDWGLQPCKRSLSRVCCCNLGVRKDTAPV</sequence>
<gene>
    <name evidence="2" type="ORF">Celaphus_00000496</name>
</gene>
<accession>A0A212DAR8</accession>
<dbReference type="AlphaFoldDB" id="A0A212DAR8"/>
<feature type="region of interest" description="Disordered" evidence="1">
    <location>
        <begin position="1"/>
        <end position="100"/>
    </location>
</feature>
<feature type="non-terminal residue" evidence="2">
    <location>
        <position position="1"/>
    </location>
</feature>
<protein>
    <submittedName>
        <fullName evidence="2">Uncharacterized protein</fullName>
    </submittedName>
</protein>
<feature type="compositionally biased region" description="Basic and acidic residues" evidence="1">
    <location>
        <begin position="56"/>
        <end position="71"/>
    </location>
</feature>
<organism evidence="2 3">
    <name type="scientific">Cervus elaphus hippelaphus</name>
    <name type="common">European red deer</name>
    <dbReference type="NCBI Taxonomy" id="46360"/>
    <lineage>
        <taxon>Eukaryota</taxon>
        <taxon>Metazoa</taxon>
        <taxon>Chordata</taxon>
        <taxon>Craniata</taxon>
        <taxon>Vertebrata</taxon>
        <taxon>Euteleostomi</taxon>
        <taxon>Mammalia</taxon>
        <taxon>Eutheria</taxon>
        <taxon>Laurasiatheria</taxon>
        <taxon>Artiodactyla</taxon>
        <taxon>Ruminantia</taxon>
        <taxon>Pecora</taxon>
        <taxon>Cervidae</taxon>
        <taxon>Cervinae</taxon>
        <taxon>Cervus</taxon>
    </lineage>
</organism>
<dbReference type="EMBL" id="MKHE01000005">
    <property type="protein sequence ID" value="OWK15340.1"/>
    <property type="molecule type" value="Genomic_DNA"/>
</dbReference>